<dbReference type="RefSeq" id="XP_001448152.1">
    <property type="nucleotide sequence ID" value="XM_001448115.1"/>
</dbReference>
<gene>
    <name evidence="1" type="ORF">GSPATT00015633001</name>
</gene>
<reference evidence="1 2" key="1">
    <citation type="journal article" date="2006" name="Nature">
        <title>Global trends of whole-genome duplications revealed by the ciliate Paramecium tetraurelia.</title>
        <authorList>
            <consortium name="Genoscope"/>
            <person name="Aury J.-M."/>
            <person name="Jaillon O."/>
            <person name="Duret L."/>
            <person name="Noel B."/>
            <person name="Jubin C."/>
            <person name="Porcel B.M."/>
            <person name="Segurens B."/>
            <person name="Daubin V."/>
            <person name="Anthouard V."/>
            <person name="Aiach N."/>
            <person name="Arnaiz O."/>
            <person name="Billaut A."/>
            <person name="Beisson J."/>
            <person name="Blanc I."/>
            <person name="Bouhouche K."/>
            <person name="Camara F."/>
            <person name="Duharcourt S."/>
            <person name="Guigo R."/>
            <person name="Gogendeau D."/>
            <person name="Katinka M."/>
            <person name="Keller A.-M."/>
            <person name="Kissmehl R."/>
            <person name="Klotz C."/>
            <person name="Koll F."/>
            <person name="Le Moue A."/>
            <person name="Lepere C."/>
            <person name="Malinsky S."/>
            <person name="Nowacki M."/>
            <person name="Nowak J.K."/>
            <person name="Plattner H."/>
            <person name="Poulain J."/>
            <person name="Ruiz F."/>
            <person name="Serrano V."/>
            <person name="Zagulski M."/>
            <person name="Dessen P."/>
            <person name="Betermier M."/>
            <person name="Weissenbach J."/>
            <person name="Scarpelli C."/>
            <person name="Schachter V."/>
            <person name="Sperling L."/>
            <person name="Meyer E."/>
            <person name="Cohen J."/>
            <person name="Wincker P."/>
        </authorList>
    </citation>
    <scope>NUCLEOTIDE SEQUENCE [LARGE SCALE GENOMIC DNA]</scope>
    <source>
        <strain evidence="1 2">Stock d4-2</strain>
    </source>
</reference>
<keyword evidence="2" id="KW-1185">Reference proteome</keyword>
<dbReference type="OrthoDB" id="311097at2759"/>
<proteinExistence type="predicted"/>
<dbReference type="GeneID" id="5033937"/>
<dbReference type="EMBL" id="CT868374">
    <property type="protein sequence ID" value="CAK80755.1"/>
    <property type="molecule type" value="Genomic_DNA"/>
</dbReference>
<organism evidence="1 2">
    <name type="scientific">Paramecium tetraurelia</name>
    <dbReference type="NCBI Taxonomy" id="5888"/>
    <lineage>
        <taxon>Eukaryota</taxon>
        <taxon>Sar</taxon>
        <taxon>Alveolata</taxon>
        <taxon>Ciliophora</taxon>
        <taxon>Intramacronucleata</taxon>
        <taxon>Oligohymenophorea</taxon>
        <taxon>Peniculida</taxon>
        <taxon>Parameciidae</taxon>
        <taxon>Paramecium</taxon>
    </lineage>
</organism>
<accession>A0DCI8</accession>
<dbReference type="AlphaFoldDB" id="A0DCI8"/>
<name>A0DCI8_PARTE</name>
<dbReference type="InParanoid" id="A0DCI8"/>
<protein>
    <submittedName>
        <fullName evidence="1">Uncharacterized protein</fullName>
    </submittedName>
</protein>
<dbReference type="Proteomes" id="UP000000600">
    <property type="component" value="Unassembled WGS sequence"/>
</dbReference>
<evidence type="ECO:0000313" key="2">
    <source>
        <dbReference type="Proteomes" id="UP000000600"/>
    </source>
</evidence>
<dbReference type="KEGG" id="ptm:GSPATT00015633001"/>
<sequence length="488" mass="58276">MDQRIRLIQADPTNFSIDRIYSIFWNTISKTRNYSPNQNSFICPHTIQIELSQNEDRIFYQPQSCNDCPQNQFRVIYNQYKYKYMICGILYFLLEGNNNLNQYYESQEFFFFQNLYGYYNLNKYYLRSICQIFREQEFQQKLQIVNQMTQAQRPIIAGQFQLTRYCVLIISPCLGTPQFREQEENSTFYLLSFQNFLQDLQQISIQIGHENVPPPCLHNTFISQRYHHFFNLHINIYQTNPICRCLNNQMGTILYALLTGEEYIDGNQGDDDQIIDDELIRFSKNLIYENQFNSSYEQFSQYQEIIKSIVRFRSSNSIILGNAIDASFYAYQLTRNLIHIEQKNLWKYYKILFLQEMIELLENKIISQLLYSGFLCEQLFQLKGTQIQRINAYLVDSNSSILSEILSNYSQQQSGASQIEQQHQIQENNNEFPQLFVTRQVLFQQFSNVIAFDSPQNQFFRNKFEAADFNYRTIIEFEEKLKDELISV</sequence>
<dbReference type="HOGENOM" id="CLU_559565_0_0_1"/>
<evidence type="ECO:0000313" key="1">
    <source>
        <dbReference type="EMBL" id="CAK80755.1"/>
    </source>
</evidence>
<dbReference type="OMA" id="KYMICGI"/>